<reference evidence="2 3" key="1">
    <citation type="submission" date="2019-01" db="EMBL/GenBank/DDBJ databases">
        <title>Genomes sequencing and comparative genomics of infectious freshwater microsporidia, Cucumispora dikerogammari and Thelohania contejeani.</title>
        <authorList>
            <person name="Cormier A."/>
            <person name="Giraud I."/>
            <person name="Wattier R."/>
            <person name="Teixeira M."/>
            <person name="Grandjean F."/>
            <person name="Rigaud T."/>
            <person name="Cordaux R."/>
        </authorList>
    </citation>
    <scope>NUCLEOTIDE SEQUENCE [LARGE SCALE GENOMIC DNA]</scope>
    <source>
        <strain evidence="2">T1</strain>
        <tissue evidence="2">Spores</tissue>
    </source>
</reference>
<protein>
    <submittedName>
        <fullName evidence="2">Uncharacterized protein</fullName>
    </submittedName>
</protein>
<feature type="signal peptide" evidence="1">
    <location>
        <begin position="1"/>
        <end position="16"/>
    </location>
</feature>
<evidence type="ECO:0000313" key="2">
    <source>
        <dbReference type="EMBL" id="KAF7684590.1"/>
    </source>
</evidence>
<feature type="chain" id="PRO_5046064103" evidence="1">
    <location>
        <begin position="17"/>
        <end position="163"/>
    </location>
</feature>
<proteinExistence type="predicted"/>
<evidence type="ECO:0000313" key="3">
    <source>
        <dbReference type="Proteomes" id="UP001516464"/>
    </source>
</evidence>
<gene>
    <name evidence="2" type="ORF">TCON_0193</name>
</gene>
<dbReference type="EMBL" id="SBIQ01000007">
    <property type="protein sequence ID" value="KAF7684590.1"/>
    <property type="molecule type" value="Genomic_DNA"/>
</dbReference>
<evidence type="ECO:0000256" key="1">
    <source>
        <dbReference type="SAM" id="SignalP"/>
    </source>
</evidence>
<organism evidence="2 3">
    <name type="scientific">Astathelohania contejeani</name>
    <dbReference type="NCBI Taxonomy" id="164912"/>
    <lineage>
        <taxon>Eukaryota</taxon>
        <taxon>Fungi</taxon>
        <taxon>Fungi incertae sedis</taxon>
        <taxon>Microsporidia</taxon>
        <taxon>Astathelohaniidae</taxon>
        <taxon>Astathelohania</taxon>
    </lineage>
</organism>
<comment type="caution">
    <text evidence="2">The sequence shown here is derived from an EMBL/GenBank/DDBJ whole genome shotgun (WGS) entry which is preliminary data.</text>
</comment>
<sequence length="163" mass="18949">MIGFLFLKLFIKVCCGTIHFTGLTRDGDDQYATFAISRPVNVSYFQMLKNSDPEGIENWESYANLTEAFRYAYSKNRNQVNILLPDSPHRNMFYTFELTEQNNTKYYTKAIYANKKGIYKTSKKSEEEIVNDENKNKKESNSDGFIKYNRIGIIIYVLIVLGV</sequence>
<keyword evidence="1" id="KW-0732">Signal</keyword>
<keyword evidence="3" id="KW-1185">Reference proteome</keyword>
<name>A0ABQ7I277_9MICR</name>
<accession>A0ABQ7I277</accession>
<dbReference type="Proteomes" id="UP001516464">
    <property type="component" value="Unassembled WGS sequence"/>
</dbReference>